<evidence type="ECO:0000313" key="1">
    <source>
        <dbReference type="EMBL" id="SBP37186.1"/>
    </source>
</evidence>
<accession>A0A1A7Z4A2</accession>
<reference evidence="1" key="1">
    <citation type="submission" date="2016-05" db="EMBL/GenBank/DDBJ databases">
        <authorList>
            <person name="Lavstsen T."/>
            <person name="Jespersen J.S."/>
        </authorList>
    </citation>
    <scope>NUCLEOTIDE SEQUENCE</scope>
    <source>
        <tissue evidence="1">Brain</tissue>
    </source>
</reference>
<organism evidence="1">
    <name type="scientific">Iconisemion striatum</name>
    <dbReference type="NCBI Taxonomy" id="60296"/>
    <lineage>
        <taxon>Eukaryota</taxon>
        <taxon>Metazoa</taxon>
        <taxon>Chordata</taxon>
        <taxon>Craniata</taxon>
        <taxon>Vertebrata</taxon>
        <taxon>Euteleostomi</taxon>
        <taxon>Actinopterygii</taxon>
        <taxon>Neopterygii</taxon>
        <taxon>Teleostei</taxon>
        <taxon>Neoteleostei</taxon>
        <taxon>Acanthomorphata</taxon>
        <taxon>Ovalentaria</taxon>
        <taxon>Atherinomorphae</taxon>
        <taxon>Cyprinodontiformes</taxon>
        <taxon>Nothobranchiidae</taxon>
        <taxon>Iconisemion</taxon>
    </lineage>
</organism>
<dbReference type="AlphaFoldDB" id="A0A1A7Z4A2"/>
<dbReference type="EMBL" id="HADX01014954">
    <property type="protein sequence ID" value="SBP37186.1"/>
    <property type="molecule type" value="Transcribed_RNA"/>
</dbReference>
<name>A0A1A7Z4A2_9TELE</name>
<sequence>SYIFVNSLFCSTRLKLSNFLVSQLTVLCFSPQSCPPLCWKEDFWHRNAWNFIF</sequence>
<protein>
    <submittedName>
        <fullName evidence="1">Uncharacterized protein</fullName>
    </submittedName>
</protein>
<gene>
    <name evidence="1" type="primary">VPS37D</name>
</gene>
<reference evidence="1" key="2">
    <citation type="submission" date="2016-06" db="EMBL/GenBank/DDBJ databases">
        <title>The genome of a short-lived fish provides insights into sex chromosome evolution and the genetic control of aging.</title>
        <authorList>
            <person name="Reichwald K."/>
            <person name="Felder M."/>
            <person name="Petzold A."/>
            <person name="Koch P."/>
            <person name="Groth M."/>
            <person name="Platzer M."/>
        </authorList>
    </citation>
    <scope>NUCLEOTIDE SEQUENCE</scope>
    <source>
        <tissue evidence="1">Brain</tissue>
    </source>
</reference>
<feature type="non-terminal residue" evidence="1">
    <location>
        <position position="1"/>
    </location>
</feature>
<feature type="non-terminal residue" evidence="1">
    <location>
        <position position="53"/>
    </location>
</feature>
<proteinExistence type="predicted"/>